<comment type="caution">
    <text evidence="2">The sequence shown here is derived from an EMBL/GenBank/DDBJ whole genome shotgun (WGS) entry which is preliminary data.</text>
</comment>
<dbReference type="OrthoDB" id="9801669at2"/>
<dbReference type="Gene3D" id="3.40.630.30">
    <property type="match status" value="1"/>
</dbReference>
<dbReference type="PROSITE" id="PS51186">
    <property type="entry name" value="GNAT"/>
    <property type="match status" value="1"/>
</dbReference>
<dbReference type="AlphaFoldDB" id="A0A3S0L2D4"/>
<proteinExistence type="predicted"/>
<dbReference type="EMBL" id="RXPE01000029">
    <property type="protein sequence ID" value="RTR25366.1"/>
    <property type="molecule type" value="Genomic_DNA"/>
</dbReference>
<dbReference type="RefSeq" id="WP_126352839.1">
    <property type="nucleotide sequence ID" value="NZ_CP086381.1"/>
</dbReference>
<evidence type="ECO:0000313" key="3">
    <source>
        <dbReference type="Proteomes" id="UP000277766"/>
    </source>
</evidence>
<keyword evidence="3" id="KW-1185">Reference proteome</keyword>
<dbReference type="InterPro" id="IPR000182">
    <property type="entry name" value="GNAT_dom"/>
</dbReference>
<keyword evidence="2" id="KW-0808">Transferase</keyword>
<name>A0A3S0L2D4_9DEIO</name>
<dbReference type="SUPFAM" id="SSF55729">
    <property type="entry name" value="Acyl-CoA N-acyltransferases (Nat)"/>
    <property type="match status" value="1"/>
</dbReference>
<dbReference type="Proteomes" id="UP000277766">
    <property type="component" value="Unassembled WGS sequence"/>
</dbReference>
<dbReference type="PANTHER" id="PTHR43792">
    <property type="entry name" value="GNAT FAMILY, PUTATIVE (AFU_ORTHOLOGUE AFUA_3G00765)-RELATED-RELATED"/>
    <property type="match status" value="1"/>
</dbReference>
<evidence type="ECO:0000313" key="2">
    <source>
        <dbReference type="EMBL" id="RTR25366.1"/>
    </source>
</evidence>
<protein>
    <submittedName>
        <fullName evidence="2">N-acetyltransferase</fullName>
    </submittedName>
</protein>
<gene>
    <name evidence="2" type="ORF">EJ104_11120</name>
</gene>
<dbReference type="InterPro" id="IPR016181">
    <property type="entry name" value="Acyl_CoA_acyltransferase"/>
</dbReference>
<sequence>MKEAADPNPPLVTGRLRLEPQRAEHTPLMMRVLADPRTHTYLPSDPPEDEAALRERYARLESRRSPDGSELWLNWVVFQSTQAIGTVQATVQPERAQAEVAYVFHPGNWGQGYAAEAVQALLDFLCTELEVKQFRATTDTRNLASQRLLERLGFTQVSEIRGADKFKGTVSDEYIYERGCGE</sequence>
<dbReference type="PANTHER" id="PTHR43792:SF1">
    <property type="entry name" value="N-ACETYLTRANSFERASE DOMAIN-CONTAINING PROTEIN"/>
    <property type="match status" value="1"/>
</dbReference>
<dbReference type="GO" id="GO:0016747">
    <property type="term" value="F:acyltransferase activity, transferring groups other than amino-acyl groups"/>
    <property type="evidence" value="ECO:0007669"/>
    <property type="project" value="InterPro"/>
</dbReference>
<organism evidence="2 3">
    <name type="scientific">Deinococcus radiophilus</name>
    <dbReference type="NCBI Taxonomy" id="32062"/>
    <lineage>
        <taxon>Bacteria</taxon>
        <taxon>Thermotogati</taxon>
        <taxon>Deinococcota</taxon>
        <taxon>Deinococci</taxon>
        <taxon>Deinococcales</taxon>
        <taxon>Deinococcaceae</taxon>
        <taxon>Deinococcus</taxon>
    </lineage>
</organism>
<dbReference type="InterPro" id="IPR051531">
    <property type="entry name" value="N-acetyltransferase"/>
</dbReference>
<reference evidence="2 3" key="1">
    <citation type="submission" date="2018-12" db="EMBL/GenBank/DDBJ databases">
        <title>Deinococcus radiophilus ATCC 27603 genome sequencing and assembly.</title>
        <authorList>
            <person name="Maclea K.S."/>
            <person name="Maynard C.R."/>
        </authorList>
    </citation>
    <scope>NUCLEOTIDE SEQUENCE [LARGE SCALE GENOMIC DNA]</scope>
    <source>
        <strain evidence="2 3">ATCC 27603</strain>
    </source>
</reference>
<accession>A0A3S0L2D4</accession>
<evidence type="ECO:0000259" key="1">
    <source>
        <dbReference type="PROSITE" id="PS51186"/>
    </source>
</evidence>
<feature type="domain" description="N-acetyltransferase" evidence="1">
    <location>
        <begin position="16"/>
        <end position="181"/>
    </location>
</feature>
<dbReference type="Pfam" id="PF13302">
    <property type="entry name" value="Acetyltransf_3"/>
    <property type="match status" value="1"/>
</dbReference>